<dbReference type="Pfam" id="PF03781">
    <property type="entry name" value="FGE-sulfatase"/>
    <property type="match status" value="1"/>
</dbReference>
<dbReference type="InterPro" id="IPR042095">
    <property type="entry name" value="SUMF_sf"/>
</dbReference>
<name>A0ABT5VTY5_9BACT</name>
<evidence type="ECO:0000259" key="8">
    <source>
        <dbReference type="Pfam" id="PF03781"/>
    </source>
</evidence>
<comment type="caution">
    <text evidence="9">The sequence shown here is derived from an EMBL/GenBank/DDBJ whole genome shotgun (WGS) entry which is preliminary data.</text>
</comment>
<keyword evidence="3" id="KW-0349">Heme</keyword>
<dbReference type="PANTHER" id="PTHR23150">
    <property type="entry name" value="SULFATASE MODIFYING FACTOR 1, 2"/>
    <property type="match status" value="1"/>
</dbReference>
<reference evidence="9 10" key="1">
    <citation type="submission" date="2022-01" db="EMBL/GenBank/DDBJ databases">
        <title>Labilibaculum sp. nov, a marine bacterium isolated from Antarctica.</title>
        <authorList>
            <person name="Dai W."/>
        </authorList>
    </citation>
    <scope>NUCLEOTIDE SEQUENCE [LARGE SCALE GENOMIC DNA]</scope>
    <source>
        <strain evidence="9 10">DW002</strain>
    </source>
</reference>
<dbReference type="Gene3D" id="3.90.1580.10">
    <property type="entry name" value="paralog of FGE (formylglycine-generating enzyme)"/>
    <property type="match status" value="1"/>
</dbReference>
<dbReference type="SUPFAM" id="SSF56436">
    <property type="entry name" value="C-type lectin-like"/>
    <property type="match status" value="1"/>
</dbReference>
<keyword evidence="4" id="KW-0479">Metal-binding</keyword>
<accession>A0ABT5VTY5</accession>
<dbReference type="InterPro" id="IPR005532">
    <property type="entry name" value="SUMF_dom"/>
</dbReference>
<evidence type="ECO:0000256" key="6">
    <source>
        <dbReference type="ARBA" id="ARBA00023004"/>
    </source>
</evidence>
<gene>
    <name evidence="9" type="ORF">L3049_12295</name>
</gene>
<dbReference type="InterPro" id="IPR038266">
    <property type="entry name" value="NapC/NirT_cytc_sf"/>
</dbReference>
<evidence type="ECO:0000259" key="7">
    <source>
        <dbReference type="Pfam" id="PF03264"/>
    </source>
</evidence>
<proteinExistence type="predicted"/>
<feature type="domain" description="NapC/NirT cytochrome c N-terminal" evidence="7">
    <location>
        <begin position="7"/>
        <end position="167"/>
    </location>
</feature>
<dbReference type="Gene3D" id="1.10.3820.10">
    <property type="entry name" value="Di-heme elbow motif domain"/>
    <property type="match status" value="1"/>
</dbReference>
<evidence type="ECO:0000256" key="1">
    <source>
        <dbReference type="ARBA" id="ARBA00004196"/>
    </source>
</evidence>
<protein>
    <submittedName>
        <fullName evidence="9">SUMF1/EgtB/PvdO family nonheme iron enzyme</fullName>
    </submittedName>
</protein>
<keyword evidence="5" id="KW-0249">Electron transport</keyword>
<keyword evidence="10" id="KW-1185">Reference proteome</keyword>
<dbReference type="SUPFAM" id="SSF48695">
    <property type="entry name" value="Multiheme cytochromes"/>
    <property type="match status" value="1"/>
</dbReference>
<evidence type="ECO:0000256" key="2">
    <source>
        <dbReference type="ARBA" id="ARBA00022448"/>
    </source>
</evidence>
<evidence type="ECO:0000256" key="3">
    <source>
        <dbReference type="ARBA" id="ARBA00022617"/>
    </source>
</evidence>
<dbReference type="EMBL" id="JAKJSC010000002">
    <property type="protein sequence ID" value="MDE5418787.1"/>
    <property type="molecule type" value="Genomic_DNA"/>
</dbReference>
<evidence type="ECO:0000313" key="9">
    <source>
        <dbReference type="EMBL" id="MDE5418787.1"/>
    </source>
</evidence>
<dbReference type="PANTHER" id="PTHR23150:SF19">
    <property type="entry name" value="FORMYLGLYCINE-GENERATING ENZYME"/>
    <property type="match status" value="1"/>
</dbReference>
<evidence type="ECO:0000256" key="4">
    <source>
        <dbReference type="ARBA" id="ARBA00022723"/>
    </source>
</evidence>
<sequence length="468" mass="53778">MSNFFHQYKFLILILLSFLFAIAFVTGLNGIDQTTSTDKYCMSCHVHTHAENSWLQASHHNNKSGVVVHCVDCHLPPKNQSNYWPEKIKAGSRDLYSYYFKDIDEINWDEKSLLEHAKKHVFNESCINCHANLFPLHLSKEGDKAHLYYKHNKDKLDCINCHLNVGHGGEQTHKANYSFSKSETNKQIFTEPTSIQEFSNFNEQIPNTTVSFDMIAIPDNKAQNINAFFIGKLEVTWDEYKAFLRETESEGRLVNENQGIDAITGATPPFGDPSQAWGMGKRPAITMTWHAANTYCKWLSQKIGKIYRLPTAKEWEYASGTNENDDFFFGGNASDYKDKNFILNLFKKPSEKINNYVIWKKNSIGKTGLPEEVLPNKFGIVNMLGNVREFCQDTIKVNNKLEYILKGGSFKSTINELLLSHKDHTQHDVWMVSDPQIPKSIWWYSDCNDVGFRIVCEWSQMDTNSSIK</sequence>
<dbReference type="InterPro" id="IPR036280">
    <property type="entry name" value="Multihaem_cyt_sf"/>
</dbReference>
<dbReference type="Proteomes" id="UP001528920">
    <property type="component" value="Unassembled WGS sequence"/>
</dbReference>
<comment type="subcellular location">
    <subcellularLocation>
        <location evidence="1">Cell envelope</location>
    </subcellularLocation>
</comment>
<feature type="domain" description="Sulfatase-modifying factor enzyme-like" evidence="8">
    <location>
        <begin position="223"/>
        <end position="416"/>
    </location>
</feature>
<dbReference type="InterPro" id="IPR051043">
    <property type="entry name" value="Sulfatase_Mod_Factor_Kinase"/>
</dbReference>
<evidence type="ECO:0000313" key="10">
    <source>
        <dbReference type="Proteomes" id="UP001528920"/>
    </source>
</evidence>
<keyword evidence="6" id="KW-0408">Iron</keyword>
<dbReference type="InterPro" id="IPR016187">
    <property type="entry name" value="CTDL_fold"/>
</dbReference>
<evidence type="ECO:0000256" key="5">
    <source>
        <dbReference type="ARBA" id="ARBA00022982"/>
    </source>
</evidence>
<dbReference type="InterPro" id="IPR005126">
    <property type="entry name" value="NapC/NirT_cyt_c_N"/>
</dbReference>
<dbReference type="RefSeq" id="WP_275110119.1">
    <property type="nucleotide sequence ID" value="NZ_JAKJSC010000002.1"/>
</dbReference>
<organism evidence="9 10">
    <name type="scientific">Paralabilibaculum antarcticum</name>
    <dbReference type="NCBI Taxonomy" id="2912572"/>
    <lineage>
        <taxon>Bacteria</taxon>
        <taxon>Pseudomonadati</taxon>
        <taxon>Bacteroidota</taxon>
        <taxon>Bacteroidia</taxon>
        <taxon>Marinilabiliales</taxon>
        <taxon>Marinifilaceae</taxon>
        <taxon>Paralabilibaculum</taxon>
    </lineage>
</organism>
<dbReference type="Pfam" id="PF03264">
    <property type="entry name" value="Cytochrom_NNT"/>
    <property type="match status" value="1"/>
</dbReference>
<keyword evidence="2" id="KW-0813">Transport</keyword>